<dbReference type="EMBL" id="LVKK01000176">
    <property type="protein sequence ID" value="OAG34166.1"/>
    <property type="molecule type" value="Genomic_DNA"/>
</dbReference>
<evidence type="ECO:0000256" key="1">
    <source>
        <dbReference type="ARBA" id="ARBA00010088"/>
    </source>
</evidence>
<dbReference type="InterPro" id="IPR010497">
    <property type="entry name" value="Epoxide_hydro_N"/>
</dbReference>
<sequence>MATKITPYKIHIDQQRLQRLKDLLQLSDLPDEVDDVPPWQRGTPLSEMQRLVMYWRDSFDWRAVEARLNLLPQQMVTVAVDGFGELDVHCVHQRSEHPDAIPLLFLHGWPGSFVEVTKILPLLTRREGPGEEPVFHVVAPSLVNFGFSSGVTKSGFNSGEHAEAVHKLMLTLGYNEYLVQGGDVGYFVARFLAHQYPESCKAHHVNMAVANEPDAATHPDLTAKVKSTPLTDFEQRGLARSATFLQEGMAYAILHATRPQTIGYALKSSPRALLAWIYEKLHAWSDDYAWTDDEVLTWVSIYYFSTAGPHASVRWYCDSVGSTAASDNDTAKRYVDVKLGISRFPMEIATTPTLWARTMGPVVLDRLHDRGGHFAAWECPEALVGDVRDMFRRRDAGDGNGGKSRRKWWEELKNALPL</sequence>
<dbReference type="RefSeq" id="XP_022506118.1">
    <property type="nucleotide sequence ID" value="XM_022661582.1"/>
</dbReference>
<comment type="caution">
    <text evidence="6">The sequence shown here is derived from an EMBL/GenBank/DDBJ whole genome shotgun (WGS) entry which is preliminary data.</text>
</comment>
<evidence type="ECO:0000259" key="5">
    <source>
        <dbReference type="Pfam" id="PF06441"/>
    </source>
</evidence>
<feature type="domain" description="Epoxide hydrolase N-terminal" evidence="5">
    <location>
        <begin position="5"/>
        <end position="116"/>
    </location>
</feature>
<protein>
    <recommendedName>
        <fullName evidence="5">Epoxide hydrolase N-terminal domain-containing protein</fullName>
    </recommendedName>
</protein>
<dbReference type="PANTHER" id="PTHR21661:SF35">
    <property type="entry name" value="EPOXIDE HYDROLASE"/>
    <property type="match status" value="1"/>
</dbReference>
<feature type="active site" description="Proton acceptor" evidence="4">
    <location>
        <position position="373"/>
    </location>
</feature>
<organism evidence="6 7">
    <name type="scientific">Fonsecaea monophora</name>
    <dbReference type="NCBI Taxonomy" id="254056"/>
    <lineage>
        <taxon>Eukaryota</taxon>
        <taxon>Fungi</taxon>
        <taxon>Dikarya</taxon>
        <taxon>Ascomycota</taxon>
        <taxon>Pezizomycotina</taxon>
        <taxon>Eurotiomycetes</taxon>
        <taxon>Chaetothyriomycetidae</taxon>
        <taxon>Chaetothyriales</taxon>
        <taxon>Herpotrichiellaceae</taxon>
        <taxon>Fonsecaea</taxon>
    </lineage>
</organism>
<name>A0A177ERA3_9EURO</name>
<proteinExistence type="inferred from homology"/>
<evidence type="ECO:0000256" key="4">
    <source>
        <dbReference type="PIRSR" id="PIRSR001112-1"/>
    </source>
</evidence>
<evidence type="ECO:0000313" key="6">
    <source>
        <dbReference type="EMBL" id="OAG34166.1"/>
    </source>
</evidence>
<dbReference type="Pfam" id="PF06441">
    <property type="entry name" value="EHN"/>
    <property type="match status" value="1"/>
</dbReference>
<dbReference type="AlphaFoldDB" id="A0A177ERA3"/>
<accession>A0A177ERA3</accession>
<gene>
    <name evidence="6" type="ORF">AYO21_11698</name>
</gene>
<evidence type="ECO:0000313" key="7">
    <source>
        <dbReference type="Proteomes" id="UP000077002"/>
    </source>
</evidence>
<evidence type="ECO:0000256" key="3">
    <source>
        <dbReference type="ARBA" id="ARBA00022801"/>
    </source>
</evidence>
<dbReference type="GO" id="GO:0004301">
    <property type="term" value="F:epoxide hydrolase activity"/>
    <property type="evidence" value="ECO:0007669"/>
    <property type="project" value="TreeGrafter"/>
</dbReference>
<evidence type="ECO:0000256" key="2">
    <source>
        <dbReference type="ARBA" id="ARBA00022797"/>
    </source>
</evidence>
<reference evidence="6 7" key="1">
    <citation type="submission" date="2016-03" db="EMBL/GenBank/DDBJ databases">
        <title>Draft genome sequence of the Fonsecaea monophora CBS 269.37.</title>
        <authorList>
            <person name="Bombassaro A."/>
            <person name="Vinicius W.A."/>
            <person name="De Hoog S."/>
            <person name="Sun J."/>
            <person name="Souza E.M."/>
            <person name="Raittz R.T."/>
            <person name="Costa F."/>
            <person name="Leao A.C."/>
            <person name="Tadra-Sfeir M.Z."/>
            <person name="Baura V."/>
            <person name="Balsanelli E."/>
            <person name="Pedrosa F.O."/>
            <person name="Moreno L.F."/>
            <person name="Steffens M.B."/>
            <person name="Xi L."/>
            <person name="Bocca A.L."/>
            <person name="Felipe M.S."/>
            <person name="Teixeira M."/>
            <person name="Telles Filho F.Q."/>
            <person name="Azevedo C.M."/>
            <person name="Gomes R."/>
            <person name="Vicente V.A."/>
        </authorList>
    </citation>
    <scope>NUCLEOTIDE SEQUENCE [LARGE SCALE GENOMIC DNA]</scope>
    <source>
        <strain evidence="6 7">CBS 269.37</strain>
    </source>
</reference>
<dbReference type="OrthoDB" id="7130006at2759"/>
<feature type="active site" description="Proton donor" evidence="4">
    <location>
        <position position="316"/>
    </location>
</feature>
<dbReference type="Gene3D" id="3.40.50.1820">
    <property type="entry name" value="alpha/beta hydrolase"/>
    <property type="match status" value="1"/>
</dbReference>
<feature type="active site" description="Nucleophile" evidence="4">
    <location>
        <position position="183"/>
    </location>
</feature>
<dbReference type="PANTHER" id="PTHR21661">
    <property type="entry name" value="EPOXIDE HYDROLASE 1-RELATED"/>
    <property type="match status" value="1"/>
</dbReference>
<dbReference type="Proteomes" id="UP000077002">
    <property type="component" value="Unassembled WGS sequence"/>
</dbReference>
<keyword evidence="7" id="KW-1185">Reference proteome</keyword>
<dbReference type="GO" id="GO:0097176">
    <property type="term" value="P:epoxide metabolic process"/>
    <property type="evidence" value="ECO:0007669"/>
    <property type="project" value="TreeGrafter"/>
</dbReference>
<comment type="similarity">
    <text evidence="1">Belongs to the peptidase S33 family.</text>
</comment>
<dbReference type="InterPro" id="IPR000639">
    <property type="entry name" value="Epox_hydrolase-like"/>
</dbReference>
<dbReference type="PIRSF" id="PIRSF001112">
    <property type="entry name" value="Epoxide_hydrolase"/>
    <property type="match status" value="1"/>
</dbReference>
<dbReference type="InterPro" id="IPR029058">
    <property type="entry name" value="AB_hydrolase_fold"/>
</dbReference>
<keyword evidence="2" id="KW-0058">Aromatic hydrocarbons catabolism</keyword>
<dbReference type="InterPro" id="IPR016292">
    <property type="entry name" value="Epoxide_hydrolase"/>
</dbReference>
<dbReference type="SUPFAM" id="SSF53474">
    <property type="entry name" value="alpha/beta-Hydrolases"/>
    <property type="match status" value="1"/>
</dbReference>
<dbReference type="GeneID" id="34606786"/>
<dbReference type="PRINTS" id="PR00412">
    <property type="entry name" value="EPOXHYDRLASE"/>
</dbReference>
<keyword evidence="3" id="KW-0378">Hydrolase</keyword>